<feature type="domain" description="Acyl-CoA oxidase/dehydrogenase middle" evidence="13">
    <location>
        <begin position="138"/>
        <end position="229"/>
    </location>
</feature>
<evidence type="ECO:0000259" key="13">
    <source>
        <dbReference type="Pfam" id="PF02770"/>
    </source>
</evidence>
<dbReference type="Pfam" id="PF02771">
    <property type="entry name" value="Acyl-CoA_dh_N"/>
    <property type="match status" value="1"/>
</dbReference>
<comment type="pathway">
    <text evidence="8">Amino-acid metabolism; tryptophan metabolism.</text>
</comment>
<dbReference type="SUPFAM" id="SSF47203">
    <property type="entry name" value="Acyl-CoA dehydrogenase C-terminal domain-like"/>
    <property type="match status" value="1"/>
</dbReference>
<evidence type="ECO:0000313" key="16">
    <source>
        <dbReference type="Proteomes" id="UP001595615"/>
    </source>
</evidence>
<dbReference type="InterPro" id="IPR006091">
    <property type="entry name" value="Acyl-CoA_Oxase/DH_mid-dom"/>
</dbReference>
<comment type="pathway">
    <text evidence="7">Amino-acid metabolism; lysine degradation.</text>
</comment>
<keyword evidence="16" id="KW-1185">Reference proteome</keyword>
<gene>
    <name evidence="15" type="ORF">ACFOMD_13470</name>
</gene>
<evidence type="ECO:0000256" key="5">
    <source>
        <dbReference type="ARBA" id="ARBA00022946"/>
    </source>
</evidence>
<dbReference type="InterPro" id="IPR009075">
    <property type="entry name" value="AcylCo_DH/oxidase_C"/>
</dbReference>
<comment type="caution">
    <text evidence="15">The sequence shown here is derived from an EMBL/GenBank/DDBJ whole genome shotgun (WGS) entry which is preliminary data.</text>
</comment>
<dbReference type="EC" id="1.3.8.6" evidence="9"/>
<evidence type="ECO:0000259" key="12">
    <source>
        <dbReference type="Pfam" id="PF00441"/>
    </source>
</evidence>
<accession>A0ABV7XBW5</accession>
<dbReference type="PROSITE" id="PS00073">
    <property type="entry name" value="ACYL_COA_DH_2"/>
    <property type="match status" value="1"/>
</dbReference>
<comment type="cofactor">
    <cofactor evidence="1 11">
        <name>FAD</name>
        <dbReference type="ChEBI" id="CHEBI:57692"/>
    </cofactor>
</comment>
<evidence type="ECO:0000256" key="4">
    <source>
        <dbReference type="ARBA" id="ARBA00022827"/>
    </source>
</evidence>
<comment type="catalytic activity">
    <reaction evidence="10">
        <text>glutaryl-CoA + oxidized [electron-transfer flavoprotein] + 2 H(+) = (2E)-butenoyl-CoA + reduced [electron-transfer flavoprotein] + CO2</text>
        <dbReference type="Rhea" id="RHEA:13389"/>
        <dbReference type="Rhea" id="RHEA-COMP:10685"/>
        <dbReference type="Rhea" id="RHEA-COMP:10686"/>
        <dbReference type="ChEBI" id="CHEBI:15378"/>
        <dbReference type="ChEBI" id="CHEBI:16526"/>
        <dbReference type="ChEBI" id="CHEBI:57332"/>
        <dbReference type="ChEBI" id="CHEBI:57378"/>
        <dbReference type="ChEBI" id="CHEBI:57692"/>
        <dbReference type="ChEBI" id="CHEBI:58307"/>
        <dbReference type="EC" id="1.3.8.6"/>
    </reaction>
</comment>
<dbReference type="PROSITE" id="PS00072">
    <property type="entry name" value="ACYL_COA_DH_1"/>
    <property type="match status" value="1"/>
</dbReference>
<dbReference type="Proteomes" id="UP001595615">
    <property type="component" value="Unassembled WGS sequence"/>
</dbReference>
<keyword evidence="5" id="KW-0809">Transit peptide</keyword>
<evidence type="ECO:0000256" key="7">
    <source>
        <dbReference type="ARBA" id="ARBA00037899"/>
    </source>
</evidence>
<organism evidence="15 16">
    <name type="scientific">Sphingoaurantiacus capsulatus</name>
    <dbReference type="NCBI Taxonomy" id="1771310"/>
    <lineage>
        <taxon>Bacteria</taxon>
        <taxon>Pseudomonadati</taxon>
        <taxon>Pseudomonadota</taxon>
        <taxon>Alphaproteobacteria</taxon>
        <taxon>Sphingomonadales</taxon>
        <taxon>Sphingosinicellaceae</taxon>
        <taxon>Sphingoaurantiacus</taxon>
    </lineage>
</organism>
<keyword evidence="3 11" id="KW-0285">Flavoprotein</keyword>
<proteinExistence type="inferred from homology"/>
<dbReference type="InterPro" id="IPR052033">
    <property type="entry name" value="Glutaryl-CoA_DH_mitochondrial"/>
</dbReference>
<evidence type="ECO:0000256" key="1">
    <source>
        <dbReference type="ARBA" id="ARBA00001974"/>
    </source>
</evidence>
<dbReference type="Pfam" id="PF00441">
    <property type="entry name" value="Acyl-CoA_dh_1"/>
    <property type="match status" value="1"/>
</dbReference>
<evidence type="ECO:0000256" key="9">
    <source>
        <dbReference type="ARBA" id="ARBA00039033"/>
    </source>
</evidence>
<dbReference type="PANTHER" id="PTHR42807:SF1">
    <property type="entry name" value="GLUTARYL-COA DEHYDROGENASE, MITOCHONDRIAL"/>
    <property type="match status" value="1"/>
</dbReference>
<dbReference type="InterPro" id="IPR013786">
    <property type="entry name" value="AcylCoA_DH/ox_N"/>
</dbReference>
<sequence length="395" mass="43430">MGASASWPKFNWEDPLLLDRSLTEEERMVRDSARAFADEHLMPIVKGANRHETYDRELMRRFGEAGLLGPTIEGYGCAGTSYVAYGLIAREVERADSAYRSAMSVQSSLVMYPIWAYGTEEQRQRYLPKLASGEWVGSFGLTEPDAGSDPGSMKTRAKKTADGYVLNGSKMWITSSPIADVLVVWAKCDDEAIRGFVVERGDKGLSTAKIDGKFSLRAWVTGEISLVDVHLPEGRLLPNVKGLSGPFGCLNNARYGIAWGAMGAAEFCWHAARQYGLDRKQFGRPLAQTQLFQKKLADMQTEITLGLTAALAAGRLMDSHDLAPEAISLLKRNNCGKALDIARQARDMHGGNGISDEYHVIRHAMNLEAVNTYEGTHDVHALILGRAQTGLHAFF</sequence>
<evidence type="ECO:0000313" key="15">
    <source>
        <dbReference type="EMBL" id="MFC3713584.1"/>
    </source>
</evidence>
<dbReference type="EMBL" id="JBHRXV010000011">
    <property type="protein sequence ID" value="MFC3713584.1"/>
    <property type="molecule type" value="Genomic_DNA"/>
</dbReference>
<comment type="similarity">
    <text evidence="2 11">Belongs to the acyl-CoA dehydrogenase family.</text>
</comment>
<dbReference type="Gene3D" id="2.40.110.10">
    <property type="entry name" value="Butyryl-CoA Dehydrogenase, subunit A, domain 2"/>
    <property type="match status" value="1"/>
</dbReference>
<feature type="domain" description="Acyl-CoA dehydrogenase/oxidase C-terminal" evidence="12">
    <location>
        <begin position="248"/>
        <end position="387"/>
    </location>
</feature>
<evidence type="ECO:0000256" key="3">
    <source>
        <dbReference type="ARBA" id="ARBA00022630"/>
    </source>
</evidence>
<dbReference type="CDD" id="cd01151">
    <property type="entry name" value="GCD"/>
    <property type="match status" value="1"/>
</dbReference>
<dbReference type="InterPro" id="IPR036250">
    <property type="entry name" value="AcylCo_DH-like_C"/>
</dbReference>
<dbReference type="RefSeq" id="WP_380862217.1">
    <property type="nucleotide sequence ID" value="NZ_JBHRXV010000011.1"/>
</dbReference>
<dbReference type="InterPro" id="IPR009100">
    <property type="entry name" value="AcylCoA_DH/oxidase_NM_dom_sf"/>
</dbReference>
<keyword evidence="4 11" id="KW-0274">FAD</keyword>
<reference evidence="16" key="1">
    <citation type="journal article" date="2019" name="Int. J. Syst. Evol. Microbiol.">
        <title>The Global Catalogue of Microorganisms (GCM) 10K type strain sequencing project: providing services to taxonomists for standard genome sequencing and annotation.</title>
        <authorList>
            <consortium name="The Broad Institute Genomics Platform"/>
            <consortium name="The Broad Institute Genome Sequencing Center for Infectious Disease"/>
            <person name="Wu L."/>
            <person name="Ma J."/>
        </authorList>
    </citation>
    <scope>NUCLEOTIDE SEQUENCE [LARGE SCALE GENOMIC DNA]</scope>
    <source>
        <strain evidence="16">KCTC 42644</strain>
    </source>
</reference>
<dbReference type="PANTHER" id="PTHR42807">
    <property type="entry name" value="GLUTARYL-COA DEHYDROGENASE, MITOCHONDRIAL"/>
    <property type="match status" value="1"/>
</dbReference>
<evidence type="ECO:0000256" key="8">
    <source>
        <dbReference type="ARBA" id="ARBA00037927"/>
    </source>
</evidence>
<evidence type="ECO:0000256" key="10">
    <source>
        <dbReference type="ARBA" id="ARBA00049493"/>
    </source>
</evidence>
<evidence type="ECO:0000256" key="2">
    <source>
        <dbReference type="ARBA" id="ARBA00009347"/>
    </source>
</evidence>
<protein>
    <recommendedName>
        <fullName evidence="9">glutaryl-CoA dehydrogenase (ETF)</fullName>
        <ecNumber evidence="9">1.3.8.6</ecNumber>
    </recommendedName>
</protein>
<dbReference type="Pfam" id="PF02770">
    <property type="entry name" value="Acyl-CoA_dh_M"/>
    <property type="match status" value="1"/>
</dbReference>
<evidence type="ECO:0000259" key="14">
    <source>
        <dbReference type="Pfam" id="PF02771"/>
    </source>
</evidence>
<name>A0ABV7XBW5_9SPHN</name>
<dbReference type="SUPFAM" id="SSF56645">
    <property type="entry name" value="Acyl-CoA dehydrogenase NM domain-like"/>
    <property type="match status" value="1"/>
</dbReference>
<keyword evidence="6 11" id="KW-0560">Oxidoreductase</keyword>
<dbReference type="Gene3D" id="1.10.540.10">
    <property type="entry name" value="Acyl-CoA dehydrogenase/oxidase, N-terminal domain"/>
    <property type="match status" value="1"/>
</dbReference>
<dbReference type="InterPro" id="IPR037069">
    <property type="entry name" value="AcylCoA_DH/ox_N_sf"/>
</dbReference>
<feature type="domain" description="Acyl-CoA dehydrogenase/oxidase N-terminal" evidence="14">
    <location>
        <begin position="23"/>
        <end position="134"/>
    </location>
</feature>
<evidence type="ECO:0000256" key="6">
    <source>
        <dbReference type="ARBA" id="ARBA00023002"/>
    </source>
</evidence>
<dbReference type="InterPro" id="IPR046373">
    <property type="entry name" value="Acyl-CoA_Oxase/DH_mid-dom_sf"/>
</dbReference>
<evidence type="ECO:0000256" key="11">
    <source>
        <dbReference type="RuleBase" id="RU362125"/>
    </source>
</evidence>
<dbReference type="InterPro" id="IPR006089">
    <property type="entry name" value="Acyl-CoA_DH_CS"/>
</dbReference>
<dbReference type="Gene3D" id="1.20.140.10">
    <property type="entry name" value="Butyryl-CoA Dehydrogenase, subunit A, domain 3"/>
    <property type="match status" value="1"/>
</dbReference>